<dbReference type="Proteomes" id="UP001520878">
    <property type="component" value="Unassembled WGS sequence"/>
</dbReference>
<gene>
    <name evidence="1" type="ORF">LJ739_06805</name>
</gene>
<sequence>MKSNKQKLTIAGSSIGAIVVLIFTVCAQLGGCGVTEQVRAVKDMAVNEYCATNDELTRQAIRDNLNAFVLSGSQHKVEVKITCAGDVIPD</sequence>
<proteinExistence type="predicted"/>
<evidence type="ECO:0008006" key="3">
    <source>
        <dbReference type="Google" id="ProtNLM"/>
    </source>
</evidence>
<keyword evidence="2" id="KW-1185">Reference proteome</keyword>
<accession>A0ABS8G9Q1</accession>
<evidence type="ECO:0000313" key="2">
    <source>
        <dbReference type="Proteomes" id="UP001520878"/>
    </source>
</evidence>
<dbReference type="EMBL" id="JAJEWP010000001">
    <property type="protein sequence ID" value="MCC2615946.1"/>
    <property type="molecule type" value="Genomic_DNA"/>
</dbReference>
<organism evidence="1 2">
    <name type="scientific">Fluctibacter halophilus</name>
    <dbReference type="NCBI Taxonomy" id="226011"/>
    <lineage>
        <taxon>Bacteria</taxon>
        <taxon>Pseudomonadati</taxon>
        <taxon>Pseudomonadota</taxon>
        <taxon>Gammaproteobacteria</taxon>
        <taxon>Alteromonadales</taxon>
        <taxon>Alteromonadaceae</taxon>
        <taxon>Fluctibacter</taxon>
    </lineage>
</organism>
<protein>
    <recommendedName>
        <fullName evidence="3">Lipoprotein</fullName>
    </recommendedName>
</protein>
<evidence type="ECO:0000313" key="1">
    <source>
        <dbReference type="EMBL" id="MCC2615946.1"/>
    </source>
</evidence>
<dbReference type="RefSeq" id="WP_229158402.1">
    <property type="nucleotide sequence ID" value="NZ_JAJEWP010000001.1"/>
</dbReference>
<name>A0ABS8G9Q1_9ALTE</name>
<comment type="caution">
    <text evidence="1">The sequence shown here is derived from an EMBL/GenBank/DDBJ whole genome shotgun (WGS) entry which is preliminary data.</text>
</comment>
<reference evidence="1 2" key="1">
    <citation type="submission" date="2021-10" db="EMBL/GenBank/DDBJ databases">
        <title>Draft genome of Aestuariibacter halophilus JC2043.</title>
        <authorList>
            <person name="Emsley S.A."/>
            <person name="Pfannmuller K.M."/>
            <person name="Ushijima B."/>
            <person name="Saw J.H."/>
            <person name="Videau P."/>
        </authorList>
    </citation>
    <scope>NUCLEOTIDE SEQUENCE [LARGE SCALE GENOMIC DNA]</scope>
    <source>
        <strain evidence="1 2">JC2043</strain>
    </source>
</reference>